<accession>A0A3M6U5L7</accession>
<comment type="caution">
    <text evidence="1">The sequence shown here is derived from an EMBL/GenBank/DDBJ whole genome shotgun (WGS) entry which is preliminary data.</text>
</comment>
<evidence type="ECO:0000313" key="1">
    <source>
        <dbReference type="EMBL" id="RMX48982.1"/>
    </source>
</evidence>
<dbReference type="EMBL" id="RCHS01002221">
    <property type="protein sequence ID" value="RMX48982.1"/>
    <property type="molecule type" value="Genomic_DNA"/>
</dbReference>
<protein>
    <submittedName>
        <fullName evidence="1">Uncharacterized protein</fullName>
    </submittedName>
</protein>
<organism evidence="1 2">
    <name type="scientific">Pocillopora damicornis</name>
    <name type="common">Cauliflower coral</name>
    <name type="synonym">Millepora damicornis</name>
    <dbReference type="NCBI Taxonomy" id="46731"/>
    <lineage>
        <taxon>Eukaryota</taxon>
        <taxon>Metazoa</taxon>
        <taxon>Cnidaria</taxon>
        <taxon>Anthozoa</taxon>
        <taxon>Hexacorallia</taxon>
        <taxon>Scleractinia</taxon>
        <taxon>Astrocoeniina</taxon>
        <taxon>Pocilloporidae</taxon>
        <taxon>Pocillopora</taxon>
    </lineage>
</organism>
<proteinExistence type="predicted"/>
<sequence>MASQFSFSEEGLTVNSGREHIFAGNCLKRKLEANGCNGFSSVGDHESVEQEYNLNSEKRQRFSADSNGHTECLASVNNDENSNCQSFTHNRNIMGNDSLLQNNVECDASIGWEEVKMDCVNETVAQNRSACWEEHVTSACPPNLNNNVAVGDVSVEISGRESSPTKGSPAREFLQTHRPEHLMYCIPSYCHPGGLWDVMLEVYHGL</sequence>
<dbReference type="AlphaFoldDB" id="A0A3M6U5L7"/>
<evidence type="ECO:0000313" key="2">
    <source>
        <dbReference type="Proteomes" id="UP000275408"/>
    </source>
</evidence>
<dbReference type="OrthoDB" id="5950503at2759"/>
<keyword evidence="2" id="KW-1185">Reference proteome</keyword>
<name>A0A3M6U5L7_POCDA</name>
<dbReference type="Proteomes" id="UP000275408">
    <property type="component" value="Unassembled WGS sequence"/>
</dbReference>
<gene>
    <name evidence="1" type="ORF">pdam_00008305</name>
</gene>
<reference evidence="1 2" key="1">
    <citation type="journal article" date="2018" name="Sci. Rep.">
        <title>Comparative analysis of the Pocillopora damicornis genome highlights role of immune system in coral evolution.</title>
        <authorList>
            <person name="Cunning R."/>
            <person name="Bay R.A."/>
            <person name="Gillette P."/>
            <person name="Baker A.C."/>
            <person name="Traylor-Knowles N."/>
        </authorList>
    </citation>
    <scope>NUCLEOTIDE SEQUENCE [LARGE SCALE GENOMIC DNA]</scope>
    <source>
        <strain evidence="1">RSMAS</strain>
        <tissue evidence="1">Whole animal</tissue>
    </source>
</reference>